<feature type="region of interest" description="Disordered" evidence="1">
    <location>
        <begin position="74"/>
        <end position="120"/>
    </location>
</feature>
<dbReference type="PANTHER" id="PTHR11533:SF174">
    <property type="entry name" value="PUROMYCIN-SENSITIVE AMINOPEPTIDASE-RELATED"/>
    <property type="match status" value="1"/>
</dbReference>
<dbReference type="GO" id="GO:0005615">
    <property type="term" value="C:extracellular space"/>
    <property type="evidence" value="ECO:0007669"/>
    <property type="project" value="TreeGrafter"/>
</dbReference>
<dbReference type="InterPro" id="IPR027268">
    <property type="entry name" value="Peptidase_M4/M1_CTD_sf"/>
</dbReference>
<keyword evidence="4" id="KW-1185">Reference proteome</keyword>
<evidence type="ECO:0000256" key="1">
    <source>
        <dbReference type="SAM" id="MobiDB-lite"/>
    </source>
</evidence>
<reference evidence="3 4" key="1">
    <citation type="journal article" date="2021" name="Elife">
        <title>Chloroplast acquisition without the gene transfer in kleptoplastic sea slugs, Plakobranchus ocellatus.</title>
        <authorList>
            <person name="Maeda T."/>
            <person name="Takahashi S."/>
            <person name="Yoshida T."/>
            <person name="Shimamura S."/>
            <person name="Takaki Y."/>
            <person name="Nagai Y."/>
            <person name="Toyoda A."/>
            <person name="Suzuki Y."/>
            <person name="Arimoto A."/>
            <person name="Ishii H."/>
            <person name="Satoh N."/>
            <person name="Nishiyama T."/>
            <person name="Hasebe M."/>
            <person name="Maruyama T."/>
            <person name="Minagawa J."/>
            <person name="Obokata J."/>
            <person name="Shigenobu S."/>
        </authorList>
    </citation>
    <scope>NUCLEOTIDE SEQUENCE [LARGE SCALE GENOMIC DNA]</scope>
</reference>
<keyword evidence="3" id="KW-0645">Protease</keyword>
<comment type="caution">
    <text evidence="3">The sequence shown here is derived from an EMBL/GenBank/DDBJ whole genome shotgun (WGS) entry which is preliminary data.</text>
</comment>
<proteinExistence type="predicted"/>
<keyword evidence="3" id="KW-0031">Aminopeptidase</keyword>
<dbReference type="PANTHER" id="PTHR11533">
    <property type="entry name" value="PROTEASE M1 ZINC METALLOPROTEASE"/>
    <property type="match status" value="1"/>
</dbReference>
<dbReference type="EMBL" id="BLXT01007976">
    <property type="protein sequence ID" value="GFO44582.1"/>
    <property type="molecule type" value="Genomic_DNA"/>
</dbReference>
<dbReference type="AlphaFoldDB" id="A0AAV4DJX2"/>
<dbReference type="GO" id="GO:0043171">
    <property type="term" value="P:peptide catabolic process"/>
    <property type="evidence" value="ECO:0007669"/>
    <property type="project" value="TreeGrafter"/>
</dbReference>
<protein>
    <submittedName>
        <fullName evidence="3">Aminopeptidase m1</fullName>
    </submittedName>
</protein>
<dbReference type="GO" id="GO:0008270">
    <property type="term" value="F:zinc ion binding"/>
    <property type="evidence" value="ECO:0007669"/>
    <property type="project" value="InterPro"/>
</dbReference>
<feature type="domain" description="Peptidase M1 membrane alanine aminopeptidase" evidence="2">
    <location>
        <begin position="1"/>
        <end position="39"/>
    </location>
</feature>
<dbReference type="SUPFAM" id="SSF55486">
    <property type="entry name" value="Metalloproteases ('zincins'), catalytic domain"/>
    <property type="match status" value="1"/>
</dbReference>
<evidence type="ECO:0000259" key="2">
    <source>
        <dbReference type="Pfam" id="PF01433"/>
    </source>
</evidence>
<evidence type="ECO:0000313" key="4">
    <source>
        <dbReference type="Proteomes" id="UP000735302"/>
    </source>
</evidence>
<accession>A0AAV4DJX2</accession>
<dbReference type="Gene3D" id="1.10.390.10">
    <property type="entry name" value="Neutral Protease Domain 2"/>
    <property type="match status" value="1"/>
</dbReference>
<dbReference type="GO" id="GO:0042277">
    <property type="term" value="F:peptide binding"/>
    <property type="evidence" value="ECO:0007669"/>
    <property type="project" value="TreeGrafter"/>
</dbReference>
<name>A0AAV4DJX2_9GAST</name>
<organism evidence="3 4">
    <name type="scientific">Plakobranchus ocellatus</name>
    <dbReference type="NCBI Taxonomy" id="259542"/>
    <lineage>
        <taxon>Eukaryota</taxon>
        <taxon>Metazoa</taxon>
        <taxon>Spiralia</taxon>
        <taxon>Lophotrochozoa</taxon>
        <taxon>Mollusca</taxon>
        <taxon>Gastropoda</taxon>
        <taxon>Heterobranchia</taxon>
        <taxon>Euthyneura</taxon>
        <taxon>Panpulmonata</taxon>
        <taxon>Sacoglossa</taxon>
        <taxon>Placobranchoidea</taxon>
        <taxon>Plakobranchidae</taxon>
        <taxon>Plakobranchus</taxon>
    </lineage>
</organism>
<dbReference type="GO" id="GO:0016020">
    <property type="term" value="C:membrane"/>
    <property type="evidence" value="ECO:0007669"/>
    <property type="project" value="TreeGrafter"/>
</dbReference>
<dbReference type="Pfam" id="PF01433">
    <property type="entry name" value="Peptidase_M1"/>
    <property type="match status" value="1"/>
</dbReference>
<dbReference type="Proteomes" id="UP000735302">
    <property type="component" value="Unassembled WGS sequence"/>
</dbReference>
<evidence type="ECO:0000313" key="3">
    <source>
        <dbReference type="EMBL" id="GFO44582.1"/>
    </source>
</evidence>
<feature type="compositionally biased region" description="Acidic residues" evidence="1">
    <location>
        <begin position="83"/>
        <end position="109"/>
    </location>
</feature>
<dbReference type="GO" id="GO:0005737">
    <property type="term" value="C:cytoplasm"/>
    <property type="evidence" value="ECO:0007669"/>
    <property type="project" value="TreeGrafter"/>
</dbReference>
<gene>
    <name evidence="3" type="ORF">PoB_007108700</name>
</gene>
<dbReference type="InterPro" id="IPR014782">
    <property type="entry name" value="Peptidase_M1_dom"/>
</dbReference>
<dbReference type="GO" id="GO:0070006">
    <property type="term" value="F:metalloaminopeptidase activity"/>
    <property type="evidence" value="ECO:0007669"/>
    <property type="project" value="TreeGrafter"/>
</dbReference>
<sequence>MVTMKWWDDLWLNEGFACLLMYIAMDNIYPKWDVVSTVIDRVVVEDKNGGGCHYENGDVGVGKNAAAMVLHDIHDTDNCSGSNDDDEDDDDDDDDDEDGDNDNDDDDDDDHHHHHHNQNN</sequence>
<keyword evidence="3" id="KW-0378">Hydrolase</keyword>
<dbReference type="InterPro" id="IPR050344">
    <property type="entry name" value="Peptidase_M1_aminopeptidases"/>
</dbReference>